<dbReference type="SUPFAM" id="SSF48239">
    <property type="entry name" value="Terpenoid cyclases/Protein prenyltransferases"/>
    <property type="match status" value="1"/>
</dbReference>
<protein>
    <recommendedName>
        <fullName evidence="6">Alpha-2-macroglobulin domain-containing protein</fullName>
    </recommendedName>
</protein>
<dbReference type="Pfam" id="PF00207">
    <property type="entry name" value="A2M"/>
    <property type="match status" value="1"/>
</dbReference>
<dbReference type="Gene3D" id="2.60.40.10">
    <property type="entry name" value="Immunoglobulins"/>
    <property type="match status" value="1"/>
</dbReference>
<dbReference type="InterPro" id="IPR011626">
    <property type="entry name" value="Alpha-macroglobulin_TED"/>
</dbReference>
<comment type="similarity">
    <text evidence="1">Belongs to the protease inhibitor I39 (alpha-2-macroglobulin) family.</text>
</comment>
<accession>A0A484AQS2</accession>
<feature type="non-terminal residue" evidence="7">
    <location>
        <position position="564"/>
    </location>
</feature>
<dbReference type="GO" id="GO:0004867">
    <property type="term" value="F:serine-type endopeptidase inhibitor activity"/>
    <property type="evidence" value="ECO:0007669"/>
    <property type="project" value="UniProtKB-KW"/>
</dbReference>
<feature type="domain" description="Alpha-2-macroglobulin" evidence="6">
    <location>
        <begin position="176"/>
        <end position="273"/>
    </location>
</feature>
<sequence length="564" mass="64610">PSVAADDVVIRLEDPTGKCVKEIKNIETRGGVYTGNFELSELIGPWKLSLLTGDLYSDDEVSLLVREYTSYQEPPFFMRFTVPSEISVKDDDIQVFVEAQFTEVIKHSEYLDIYEVPPTEKKSFEFESHLNESSLAVFKVTLPDLPDMENYSRYYSIELQFKGEETLIPEKYHNRKLMQPMEPVETEWFYVQMPKNNGERFNCGSGKFPILTAFSLHPEKGLGVTNKHQKINIFKPFFVSVYLPYSVKRGEVINVPALVFNYLPKQLDVEVTLSNEENDYDFVNVYNEALGEQNRTQTVRVGSNSAVGTSFLLRPKIIGSILLKFTVSSPLAKDVTQYKNQAFFVNLKKVHELKGSFELDLPEEVVPGSQHVEFGFIGDLLGPVIKNLERLVRLPSGCGESTMSKLVPNYLVYDYLKYMKKLTPELEHRVKRNLERGYQRMEYYSHGVACFITKYVLRFFSQIKDLVSLSEIRLEYVYKFLIRHQADNGSFTEDEEYSQRSAVTTTANVLLALLEQQKSNQTVIDKAVAYLNDNSNEKEDLLLRAIATYALQRAKSPDAAKHVA</sequence>
<gene>
    <name evidence="7" type="ORF">AWZ03_014850</name>
</gene>
<dbReference type="InterPro" id="IPR013783">
    <property type="entry name" value="Ig-like_fold"/>
</dbReference>
<keyword evidence="5" id="KW-0882">Thioester bond</keyword>
<keyword evidence="4" id="KW-0722">Serine protease inhibitor</keyword>
<dbReference type="InterPro" id="IPR008930">
    <property type="entry name" value="Terpenoid_cyclase/PrenylTrfase"/>
</dbReference>
<evidence type="ECO:0000256" key="4">
    <source>
        <dbReference type="ARBA" id="ARBA00022900"/>
    </source>
</evidence>
<evidence type="ECO:0000256" key="5">
    <source>
        <dbReference type="ARBA" id="ARBA00022966"/>
    </source>
</evidence>
<dbReference type="OrthoDB" id="8063940at2759"/>
<evidence type="ECO:0000256" key="1">
    <source>
        <dbReference type="ARBA" id="ARBA00010952"/>
    </source>
</evidence>
<dbReference type="EMBL" id="LSRL02002108">
    <property type="protein sequence ID" value="TDG38728.1"/>
    <property type="molecule type" value="Genomic_DNA"/>
</dbReference>
<evidence type="ECO:0000259" key="6">
    <source>
        <dbReference type="SMART" id="SM01360"/>
    </source>
</evidence>
<dbReference type="AlphaFoldDB" id="A0A484AQS2"/>
<dbReference type="PANTHER" id="PTHR11412">
    <property type="entry name" value="MACROGLOBULIN / COMPLEMENT"/>
    <property type="match status" value="1"/>
</dbReference>
<dbReference type="InterPro" id="IPR014756">
    <property type="entry name" value="Ig_E-set"/>
</dbReference>
<dbReference type="STRING" id="7232.A0A484AQS2"/>
<dbReference type="Gene3D" id="1.50.10.20">
    <property type="match status" value="1"/>
</dbReference>
<dbReference type="Gene3D" id="2.60.120.1540">
    <property type="match status" value="1"/>
</dbReference>
<dbReference type="Pfam" id="PF07678">
    <property type="entry name" value="TED_complement"/>
    <property type="match status" value="1"/>
</dbReference>
<keyword evidence="8" id="KW-1185">Reference proteome</keyword>
<evidence type="ECO:0000313" key="7">
    <source>
        <dbReference type="EMBL" id="TDG38728.1"/>
    </source>
</evidence>
<evidence type="ECO:0000256" key="3">
    <source>
        <dbReference type="ARBA" id="ARBA00022729"/>
    </source>
</evidence>
<dbReference type="SUPFAM" id="SSF81296">
    <property type="entry name" value="E set domains"/>
    <property type="match status" value="1"/>
</dbReference>
<evidence type="ECO:0000313" key="8">
    <source>
        <dbReference type="Proteomes" id="UP000295192"/>
    </source>
</evidence>
<dbReference type="InterPro" id="IPR050473">
    <property type="entry name" value="A2M/Complement_sys"/>
</dbReference>
<evidence type="ECO:0000256" key="2">
    <source>
        <dbReference type="ARBA" id="ARBA00022690"/>
    </source>
</evidence>
<comment type="caution">
    <text evidence="7">The sequence shown here is derived from an EMBL/GenBank/DDBJ whole genome shotgun (WGS) entry which is preliminary data.</text>
</comment>
<dbReference type="Proteomes" id="UP000295192">
    <property type="component" value="Unassembled WGS sequence"/>
</dbReference>
<dbReference type="SMART" id="SM01360">
    <property type="entry name" value="A2M"/>
    <property type="match status" value="1"/>
</dbReference>
<dbReference type="GO" id="GO:0005615">
    <property type="term" value="C:extracellular space"/>
    <property type="evidence" value="ECO:0007669"/>
    <property type="project" value="InterPro"/>
</dbReference>
<reference evidence="7 8" key="1">
    <citation type="journal article" date="2019" name="J. Hered.">
        <title>An Improved Genome Assembly for Drosophila navojoa, the Basal Species in the mojavensis Cluster.</title>
        <authorList>
            <person name="Vanderlinde T."/>
            <person name="Dupim E.G."/>
            <person name="Nazario-Yepiz N.O."/>
            <person name="Carvalho A.B."/>
        </authorList>
    </citation>
    <scope>NUCLEOTIDE SEQUENCE [LARGE SCALE GENOMIC DNA]</scope>
    <source>
        <strain evidence="7">Navoj_Jal97</strain>
        <tissue evidence="7">Whole organism</tissue>
    </source>
</reference>
<dbReference type="InterPro" id="IPR047565">
    <property type="entry name" value="Alpha-macroglob_thiol-ester_cl"/>
</dbReference>
<organism evidence="7 8">
    <name type="scientific">Drosophila navojoa</name>
    <name type="common">Fruit fly</name>
    <dbReference type="NCBI Taxonomy" id="7232"/>
    <lineage>
        <taxon>Eukaryota</taxon>
        <taxon>Metazoa</taxon>
        <taxon>Ecdysozoa</taxon>
        <taxon>Arthropoda</taxon>
        <taxon>Hexapoda</taxon>
        <taxon>Insecta</taxon>
        <taxon>Pterygota</taxon>
        <taxon>Neoptera</taxon>
        <taxon>Endopterygota</taxon>
        <taxon>Diptera</taxon>
        <taxon>Brachycera</taxon>
        <taxon>Muscomorpha</taxon>
        <taxon>Ephydroidea</taxon>
        <taxon>Drosophilidae</taxon>
        <taxon>Drosophila</taxon>
    </lineage>
</organism>
<dbReference type="InterPro" id="IPR001599">
    <property type="entry name" value="Macroglobln_a2"/>
</dbReference>
<keyword evidence="3" id="KW-0732">Signal</keyword>
<dbReference type="SMART" id="SM01419">
    <property type="entry name" value="Thiol-ester_cl"/>
    <property type="match status" value="1"/>
</dbReference>
<dbReference type="PANTHER" id="PTHR11412:SF136">
    <property type="entry name" value="CD109 ANTIGEN"/>
    <property type="match status" value="1"/>
</dbReference>
<keyword evidence="2" id="KW-0646">Protease inhibitor</keyword>
<proteinExistence type="inferred from homology"/>
<feature type="non-terminal residue" evidence="7">
    <location>
        <position position="1"/>
    </location>
</feature>
<name>A0A484AQS2_DRONA</name>